<dbReference type="InterPro" id="IPR004378">
    <property type="entry name" value="F420H2_quin_Rdtase"/>
</dbReference>
<dbReference type="EMBL" id="LN868938">
    <property type="protein sequence ID" value="CRY76648.1"/>
    <property type="molecule type" value="Genomic_DNA"/>
</dbReference>
<evidence type="ECO:0000313" key="2">
    <source>
        <dbReference type="Proteomes" id="UP000057820"/>
    </source>
</evidence>
<proteinExistence type="predicted"/>
<dbReference type="Gene3D" id="2.30.110.10">
    <property type="entry name" value="Electron Transport, Fmn-binding Protein, Chain A"/>
    <property type="match status" value="1"/>
</dbReference>
<accession>A0A0H5NME0</accession>
<dbReference type="GO" id="GO:0016491">
    <property type="term" value="F:oxidoreductase activity"/>
    <property type="evidence" value="ECO:0007669"/>
    <property type="project" value="InterPro"/>
</dbReference>
<reference evidence="2" key="1">
    <citation type="submission" date="2015-03" db="EMBL/GenBank/DDBJ databases">
        <authorList>
            <consortium name="Pathogen Informatics"/>
        </authorList>
    </citation>
    <scope>NUCLEOTIDE SEQUENCE [LARGE SCALE GENOMIC DNA]</scope>
    <source>
        <strain evidence="2">NCTC11134</strain>
    </source>
</reference>
<dbReference type="KEGG" id="nfr:ERS450000_01959"/>
<dbReference type="InterPro" id="IPR012349">
    <property type="entry name" value="Split_barrel_FMN-bd"/>
</dbReference>
<protein>
    <submittedName>
        <fullName evidence="1">Deazaflavin-dependent oxidoreductase, nitroreductase family</fullName>
    </submittedName>
</protein>
<dbReference type="AlphaFoldDB" id="A0A0H5NME0"/>
<organism evidence="1 2">
    <name type="scientific">Nocardia farcinica</name>
    <dbReference type="NCBI Taxonomy" id="37329"/>
    <lineage>
        <taxon>Bacteria</taxon>
        <taxon>Bacillati</taxon>
        <taxon>Actinomycetota</taxon>
        <taxon>Actinomycetes</taxon>
        <taxon>Mycobacteriales</taxon>
        <taxon>Nocardiaceae</taxon>
        <taxon>Nocardia</taxon>
    </lineage>
</organism>
<name>A0A0H5NME0_NOCFR</name>
<gene>
    <name evidence="1" type="ORF">ERS450000_01959</name>
</gene>
<dbReference type="RefSeq" id="WP_159005413.1">
    <property type="nucleotide sequence ID" value="NZ_CP031418.1"/>
</dbReference>
<dbReference type="Proteomes" id="UP000057820">
    <property type="component" value="Chromosome 1"/>
</dbReference>
<dbReference type="Pfam" id="PF04075">
    <property type="entry name" value="F420H2_quin_red"/>
    <property type="match status" value="1"/>
</dbReference>
<evidence type="ECO:0000313" key="1">
    <source>
        <dbReference type="EMBL" id="CRY76648.1"/>
    </source>
</evidence>
<sequence length="166" mass="18234">MSQSPVRNPYGTPSTSGPRPISRFQQVVNAVVRTLLRAPVLGPVVGRRLLILHVVGRKTGRVFDIPLAYTRHDGALLIGTAVRPWVRNLRPGTPVQVSMGGPRRTAEAEVFTDEAEVMRLFEIIARDNPRNAEYNGIGFASDGSPNKADIYQIWRAGGAVIRLTPR</sequence>